<feature type="chain" id="PRO_5044897048" evidence="1">
    <location>
        <begin position="20"/>
        <end position="244"/>
    </location>
</feature>
<reference evidence="2 3" key="1">
    <citation type="journal article" date="2021" name="BMC Biol.">
        <title>Horizontally acquired antibacterial genes associated with adaptive radiation of ladybird beetles.</title>
        <authorList>
            <person name="Li H.S."/>
            <person name="Tang X.F."/>
            <person name="Huang Y.H."/>
            <person name="Xu Z.Y."/>
            <person name="Chen M.L."/>
            <person name="Du X.Y."/>
            <person name="Qiu B.Y."/>
            <person name="Chen P.T."/>
            <person name="Zhang W."/>
            <person name="Slipinski A."/>
            <person name="Escalona H.E."/>
            <person name="Waterhouse R.M."/>
            <person name="Zwick A."/>
            <person name="Pang H."/>
        </authorList>
    </citation>
    <scope>NUCLEOTIDE SEQUENCE [LARGE SCALE GENOMIC DNA]</scope>
    <source>
        <strain evidence="2">SYSU2018</strain>
    </source>
</reference>
<keyword evidence="3" id="KW-1185">Reference proteome</keyword>
<sequence length="244" mass="27459">MRGFVLVICLVAAISSATCTIQSEDVSSRLRLKYLQAYLQERQAISELGDKVEEVCPGSKTKIEDAIDELKSCADKIDQTQETSCSIAKNRLPKCMEPIIKVVRDCMPAESKGLPDFFMKSVLKGVEYICKTDGEHIFELGNMCLYKQNPTSMTCKRKFQMRMQTYQRNGGGIGVEDVCSMMDYMKPCLKSHLSLSCGSTITQEAVLGIYEAFMSNCRTVVNKSHNELEYKTNDVEVNRLEDFS</sequence>
<dbReference type="AlphaFoldDB" id="A0ABD2MT72"/>
<evidence type="ECO:0000313" key="3">
    <source>
        <dbReference type="Proteomes" id="UP001516400"/>
    </source>
</evidence>
<accession>A0ABD2MT72</accession>
<dbReference type="EMBL" id="JABFTP020000021">
    <property type="protein sequence ID" value="KAL3269578.1"/>
    <property type="molecule type" value="Genomic_DNA"/>
</dbReference>
<name>A0ABD2MT72_9CUCU</name>
<protein>
    <submittedName>
        <fullName evidence="2">Uncharacterized protein</fullName>
    </submittedName>
</protein>
<dbReference type="Proteomes" id="UP001516400">
    <property type="component" value="Unassembled WGS sequence"/>
</dbReference>
<comment type="caution">
    <text evidence="2">The sequence shown here is derived from an EMBL/GenBank/DDBJ whole genome shotgun (WGS) entry which is preliminary data.</text>
</comment>
<evidence type="ECO:0000313" key="2">
    <source>
        <dbReference type="EMBL" id="KAL3269578.1"/>
    </source>
</evidence>
<proteinExistence type="predicted"/>
<evidence type="ECO:0000256" key="1">
    <source>
        <dbReference type="SAM" id="SignalP"/>
    </source>
</evidence>
<keyword evidence="1" id="KW-0732">Signal</keyword>
<organism evidence="2 3">
    <name type="scientific">Cryptolaemus montrouzieri</name>
    <dbReference type="NCBI Taxonomy" id="559131"/>
    <lineage>
        <taxon>Eukaryota</taxon>
        <taxon>Metazoa</taxon>
        <taxon>Ecdysozoa</taxon>
        <taxon>Arthropoda</taxon>
        <taxon>Hexapoda</taxon>
        <taxon>Insecta</taxon>
        <taxon>Pterygota</taxon>
        <taxon>Neoptera</taxon>
        <taxon>Endopterygota</taxon>
        <taxon>Coleoptera</taxon>
        <taxon>Polyphaga</taxon>
        <taxon>Cucujiformia</taxon>
        <taxon>Coccinelloidea</taxon>
        <taxon>Coccinellidae</taxon>
        <taxon>Scymninae</taxon>
        <taxon>Scymnini</taxon>
        <taxon>Cryptolaemus</taxon>
    </lineage>
</organism>
<dbReference type="Pfam" id="PF07165">
    <property type="entry name" value="DUF1397"/>
    <property type="match status" value="1"/>
</dbReference>
<gene>
    <name evidence="2" type="ORF">HHI36_008642</name>
</gene>
<dbReference type="InterPro" id="IPR009832">
    <property type="entry name" value="DUF1397"/>
</dbReference>
<feature type="signal peptide" evidence="1">
    <location>
        <begin position="1"/>
        <end position="19"/>
    </location>
</feature>